<evidence type="ECO:0008006" key="2">
    <source>
        <dbReference type="Google" id="ProtNLM"/>
    </source>
</evidence>
<dbReference type="RefSeq" id="WP_294569553.1">
    <property type="nucleotide sequence ID" value="NZ_CADCTE010000166.1"/>
</dbReference>
<organism evidence="1">
    <name type="scientific">uncultured Arthrobacter sp</name>
    <dbReference type="NCBI Taxonomy" id="114050"/>
    <lineage>
        <taxon>Bacteria</taxon>
        <taxon>Bacillati</taxon>
        <taxon>Actinomycetota</taxon>
        <taxon>Actinomycetes</taxon>
        <taxon>Micrococcales</taxon>
        <taxon>Micrococcaceae</taxon>
        <taxon>Arthrobacter</taxon>
        <taxon>environmental samples</taxon>
    </lineage>
</organism>
<dbReference type="InterPro" id="IPR046165">
    <property type="entry name" value="DUF6167"/>
</dbReference>
<protein>
    <recommendedName>
        <fullName evidence="2">Secreted protein</fullName>
    </recommendedName>
</protein>
<accession>A0A6J4J4F9</accession>
<gene>
    <name evidence="1" type="ORF">AVDCRST_MAG83-3079</name>
</gene>
<proteinExistence type="predicted"/>
<name>A0A6J4J4F9_9MICC</name>
<dbReference type="AlphaFoldDB" id="A0A6J4J4F9"/>
<dbReference type="Pfam" id="PF19664">
    <property type="entry name" value="DUF6167"/>
    <property type="match status" value="1"/>
</dbReference>
<reference evidence="1" key="1">
    <citation type="submission" date="2020-02" db="EMBL/GenBank/DDBJ databases">
        <authorList>
            <person name="Meier V. D."/>
        </authorList>
    </citation>
    <scope>NUCLEOTIDE SEQUENCE</scope>
    <source>
        <strain evidence="1">AVDCRST_MAG83</strain>
    </source>
</reference>
<evidence type="ECO:0000313" key="1">
    <source>
        <dbReference type="EMBL" id="CAA9267665.1"/>
    </source>
</evidence>
<dbReference type="EMBL" id="CADCTE010000166">
    <property type="protein sequence ID" value="CAA9267665.1"/>
    <property type="molecule type" value="Genomic_DNA"/>
</dbReference>
<sequence length="86" mass="8684">MIRRALWMAAGVAIGVIAVRKVTAAKSALGPAGLNRAVGQASDSVAGFADALRSGMREREADLRAALGVDPQDAAALPAATASARR</sequence>